<feature type="region of interest" description="Disordered" evidence="5">
    <location>
        <begin position="518"/>
        <end position="546"/>
    </location>
</feature>
<feature type="compositionally biased region" description="Polar residues" evidence="5">
    <location>
        <begin position="907"/>
        <end position="920"/>
    </location>
</feature>
<dbReference type="GeneID" id="112285325"/>
<dbReference type="PaxDb" id="3218-PP1S230_74V6.1"/>
<feature type="compositionally biased region" description="Basic and acidic residues" evidence="5">
    <location>
        <begin position="929"/>
        <end position="943"/>
    </location>
</feature>
<dbReference type="InterPro" id="IPR024593">
    <property type="entry name" value="DUF3444"/>
</dbReference>
<keyword evidence="2" id="KW-0227">DNA damage</keyword>
<evidence type="ECO:0000313" key="8">
    <source>
        <dbReference type="EMBL" id="PNR62266.1"/>
    </source>
</evidence>
<feature type="region of interest" description="Disordered" evidence="5">
    <location>
        <begin position="417"/>
        <end position="441"/>
    </location>
</feature>
<feature type="region of interest" description="Disordered" evidence="5">
    <location>
        <begin position="198"/>
        <end position="276"/>
    </location>
</feature>
<reference evidence="8 10" key="1">
    <citation type="journal article" date="2008" name="Science">
        <title>The Physcomitrella genome reveals evolutionary insights into the conquest of land by plants.</title>
        <authorList>
            <person name="Rensing S."/>
            <person name="Lang D."/>
            <person name="Zimmer A."/>
            <person name="Terry A."/>
            <person name="Salamov A."/>
            <person name="Shapiro H."/>
            <person name="Nishiyama T."/>
            <person name="Perroud P.-F."/>
            <person name="Lindquist E."/>
            <person name="Kamisugi Y."/>
            <person name="Tanahashi T."/>
            <person name="Sakakibara K."/>
            <person name="Fujita T."/>
            <person name="Oishi K."/>
            <person name="Shin-I T."/>
            <person name="Kuroki Y."/>
            <person name="Toyoda A."/>
            <person name="Suzuki Y."/>
            <person name="Hashimoto A."/>
            <person name="Yamaguchi K."/>
            <person name="Sugano A."/>
            <person name="Kohara Y."/>
            <person name="Fujiyama A."/>
            <person name="Anterola A."/>
            <person name="Aoki S."/>
            <person name="Ashton N."/>
            <person name="Barbazuk W.B."/>
            <person name="Barker E."/>
            <person name="Bennetzen J."/>
            <person name="Bezanilla M."/>
            <person name="Blankenship R."/>
            <person name="Cho S.H."/>
            <person name="Dutcher S."/>
            <person name="Estelle M."/>
            <person name="Fawcett J.A."/>
            <person name="Gundlach H."/>
            <person name="Hanada K."/>
            <person name="Heyl A."/>
            <person name="Hicks K.A."/>
            <person name="Hugh J."/>
            <person name="Lohr M."/>
            <person name="Mayer K."/>
            <person name="Melkozernov A."/>
            <person name="Murata T."/>
            <person name="Nelson D."/>
            <person name="Pils B."/>
            <person name="Prigge M."/>
            <person name="Reiss B."/>
            <person name="Renner T."/>
            <person name="Rombauts S."/>
            <person name="Rushton P."/>
            <person name="Sanderfoot A."/>
            <person name="Schween G."/>
            <person name="Shiu S.-H."/>
            <person name="Stueber K."/>
            <person name="Theodoulou F.L."/>
            <person name="Tu H."/>
            <person name="Van de Peer Y."/>
            <person name="Verrier P.J."/>
            <person name="Waters E."/>
            <person name="Wood A."/>
            <person name="Yang L."/>
            <person name="Cove D."/>
            <person name="Cuming A."/>
            <person name="Hasebe M."/>
            <person name="Lucas S."/>
            <person name="Mishler D.B."/>
            <person name="Reski R."/>
            <person name="Grigoriev I."/>
            <person name="Quatrano R.S."/>
            <person name="Boore J.L."/>
        </authorList>
    </citation>
    <scope>NUCLEOTIDE SEQUENCE [LARGE SCALE GENOMIC DNA]</scope>
    <source>
        <strain evidence="9 10">cv. Gransden 2004</strain>
    </source>
</reference>
<evidence type="ECO:0000313" key="9">
    <source>
        <dbReference type="EnsemblPlants" id="Pp3c1_15160V3.1"/>
    </source>
</evidence>
<dbReference type="GO" id="GO:0006303">
    <property type="term" value="P:double-strand break repair via nonhomologous end joining"/>
    <property type="evidence" value="ECO:0007669"/>
    <property type="project" value="UniProtKB-ARBA"/>
</dbReference>
<sequence length="1198" mass="135158">MVEVPGDAYTVTCTRLTLDDGRRIFVRTKWFKSSFHVTALDLPHSWSCSVNKQDVEERATRWEMSGEEYLIQSRLHLEEDVSGSMYSLNPLRSGAMRLSWNTRVGMKYDEPKVVLILHKDNDTMALVSEFMDVLMDSTLILQKQLARRNNKAHQPGIQFLAPEKVRSSMSHQGLSREDVCGGLDGLDVKFEFRNSPVSYETDSRLSTPTHPSNLTAPEGGVSQTQAPGVERSSKPHNSETRNQGRHIYTEETVPVHGRDAPSSDRPNPVGNHGGVSVRHLKSMFSGFHGLSESKREQSQAEMKRPRAPEHRSDAGEVPMTDGHEYYLDRMGSSQLKRAFSVDVLDRPLDRGVQPKQKFAAPLHEQEIAWAKPCTTIRCTNVDYLCPTSRPSSSVDYKNLRKAPTCDTKVISLESSKLGMEGSGGSGWKATTSRNPSGHVESKSFGFVDAKRRDVASRGRERIITLSDSEEEDCHYDEKELLHRRIPCSVEGQSDEPVSGFTIHPFKEKVSPRFAGDSLIPTHKSKNMAGSSKDLTPNTLREKKDSVEPNAWKVKEELNRTRFEAQDGSGQIRSRKRKETGDADDVKTDVEGKVTKQNGSFSEEQIITLRGSIARNKKGLDAEVFKSTVKSAYVEVESERQSEQEPVHQTGDHSDEIRADTTKYESRSQRKQINHAGYHRSENPASTFNTETRSKKWDAWISEARSPVTSWEVPTENRGSCQLVDQQTETHVVNTSSPNDSKYLDTPFSKKKKIGRDFEYLDTSLSNSEHLQSPQDDLNISPPSEVNSFRKQSQEDLTGSVVEQPETSYTSETAKKKKKTLSEDGPLLAGKKMERWKPIQIVKDGDSNSVEELILEPGGNDDHKVVNERQESQKEKPEKGVEGRKGPSRRGRTPAVNTCNDGKIQSDKMCQNVSRSNSSKRPFSKGRAARSTERPNRSNSRDRSPSVAGPVVKFQPQVEVDQSCQTDVPDSDYYCFDDDRTEEQIQPNQVWALYDEFDQMPRTLILIKEVSTSGPFSVTANWLQLHTPSKKSERHESSQFSACCGSFEELKESTVVKALNCFSHKLEYTLKSNNNLEIYPRVGEIWALHQMGNSRQIRSEMDEWEERQEEKRKYRLVVILTECGEGQAPQIQVLRKRTGFRTLWEPGYDPGVLPVEGMKRFSHKVPAHKLTEEQYPDMNGTDCWDIDAAAVPACQNNVT</sequence>
<dbReference type="AlphaFoldDB" id="A0A2K1L8A1"/>
<dbReference type="Pfam" id="PF06632">
    <property type="entry name" value="XRCC4"/>
    <property type="match status" value="1"/>
</dbReference>
<evidence type="ECO:0000259" key="6">
    <source>
        <dbReference type="Pfam" id="PF06632"/>
    </source>
</evidence>
<dbReference type="EnsemblPlants" id="Pp3c1_15160V3.1">
    <property type="protein sequence ID" value="Pp3c1_15160V3.1"/>
    <property type="gene ID" value="Pp3c1_15160"/>
</dbReference>
<feature type="region of interest" description="Disordered" evidence="5">
    <location>
        <begin position="726"/>
        <end position="747"/>
    </location>
</feature>
<feature type="compositionally biased region" description="Polar residues" evidence="5">
    <location>
        <begin position="198"/>
        <end position="226"/>
    </location>
</feature>
<feature type="compositionally biased region" description="Polar residues" evidence="5">
    <location>
        <begin position="764"/>
        <end position="796"/>
    </location>
</feature>
<gene>
    <name evidence="9" type="primary">LOC112285325</name>
    <name evidence="8" type="ORF">PHYPA_000690</name>
</gene>
<evidence type="ECO:0000256" key="2">
    <source>
        <dbReference type="ARBA" id="ARBA00022763"/>
    </source>
</evidence>
<comment type="subcellular location">
    <subcellularLocation>
        <location evidence="1">Nucleus</location>
    </subcellularLocation>
</comment>
<dbReference type="EMBL" id="ABEU02000001">
    <property type="protein sequence ID" value="PNR62266.1"/>
    <property type="molecule type" value="Genomic_DNA"/>
</dbReference>
<evidence type="ECO:0000256" key="1">
    <source>
        <dbReference type="ARBA" id="ARBA00004123"/>
    </source>
</evidence>
<dbReference type="GO" id="GO:0005634">
    <property type="term" value="C:nucleus"/>
    <property type="evidence" value="ECO:0007669"/>
    <property type="project" value="UniProtKB-SubCell"/>
</dbReference>
<organism evidence="8">
    <name type="scientific">Physcomitrium patens</name>
    <name type="common">Spreading-leaved earth moss</name>
    <name type="synonym">Physcomitrella patens</name>
    <dbReference type="NCBI Taxonomy" id="3218"/>
    <lineage>
        <taxon>Eukaryota</taxon>
        <taxon>Viridiplantae</taxon>
        <taxon>Streptophyta</taxon>
        <taxon>Embryophyta</taxon>
        <taxon>Bryophyta</taxon>
        <taxon>Bryophytina</taxon>
        <taxon>Bryopsida</taxon>
        <taxon>Funariidae</taxon>
        <taxon>Funariales</taxon>
        <taxon>Funariaceae</taxon>
        <taxon>Physcomitrium</taxon>
    </lineage>
</organism>
<dbReference type="Gramene" id="Pp3c1_15160V3.4">
    <property type="protein sequence ID" value="Pp3c1_15160V3.4"/>
    <property type="gene ID" value="Pp3c1_15160"/>
</dbReference>
<evidence type="ECO:0000313" key="10">
    <source>
        <dbReference type="Proteomes" id="UP000006727"/>
    </source>
</evidence>
<dbReference type="Gramene" id="Pp3c1_15160V3.1">
    <property type="protein sequence ID" value="Pp3c1_15160V3.1"/>
    <property type="gene ID" value="Pp3c1_15160"/>
</dbReference>
<name>A0A2K1L8A1_PHYPA</name>
<feature type="compositionally biased region" description="Basic and acidic residues" evidence="5">
    <location>
        <begin position="578"/>
        <end position="593"/>
    </location>
</feature>
<proteinExistence type="predicted"/>
<dbReference type="PANTHER" id="PTHR45089:SF24">
    <property type="entry name" value="DNAJ HEAT SHOCK N-TERMINAL DOMAIN-CONTAINING PROTEIN"/>
    <property type="match status" value="1"/>
</dbReference>
<dbReference type="Gene3D" id="2.170.210.10">
    <property type="entry name" value="DNA double-strand break repair and VJ recombination XRCC4, N-terminal"/>
    <property type="match status" value="1"/>
</dbReference>
<feature type="compositionally biased region" description="Polar residues" evidence="5">
    <location>
        <begin position="527"/>
        <end position="538"/>
    </location>
</feature>
<feature type="compositionally biased region" description="Polar residues" evidence="5">
    <location>
        <begin position="726"/>
        <end position="739"/>
    </location>
</feature>
<dbReference type="EnsemblPlants" id="Pp3c1_15160V3.2">
    <property type="protein sequence ID" value="Pp3c1_15160V3.2"/>
    <property type="gene ID" value="Pp3c1_15160"/>
</dbReference>
<dbReference type="Pfam" id="PF11926">
    <property type="entry name" value="DUF3444"/>
    <property type="match status" value="1"/>
</dbReference>
<dbReference type="PANTHER" id="PTHR45089">
    <property type="entry name" value="DNAJ HEAT SHOCK AMINO-TERMINAL DOMAIN PROTEIN-RELATED"/>
    <property type="match status" value="1"/>
</dbReference>
<dbReference type="Proteomes" id="UP000006727">
    <property type="component" value="Chromosome 1"/>
</dbReference>
<evidence type="ECO:0008006" key="11">
    <source>
        <dbReference type="Google" id="ProtNLM"/>
    </source>
</evidence>
<dbReference type="InterPro" id="IPR038051">
    <property type="entry name" value="XRCC4-like_N_sf"/>
</dbReference>
<dbReference type="InterPro" id="IPR053961">
    <property type="entry name" value="XRCC4_N"/>
</dbReference>
<feature type="compositionally biased region" description="Basic and acidic residues" evidence="5">
    <location>
        <begin position="636"/>
        <end position="667"/>
    </location>
</feature>
<feature type="region of interest" description="Disordered" evidence="5">
    <location>
        <begin position="635"/>
        <end position="692"/>
    </location>
</feature>
<protein>
    <recommendedName>
        <fullName evidence="11">DUF3444 domain-containing protein</fullName>
    </recommendedName>
</protein>
<keyword evidence="4" id="KW-0539">Nucleus</keyword>
<evidence type="ECO:0000259" key="7">
    <source>
        <dbReference type="Pfam" id="PF11926"/>
    </source>
</evidence>
<feature type="compositionally biased region" description="Basic and acidic residues" evidence="5">
    <location>
        <begin position="291"/>
        <end position="314"/>
    </location>
</feature>
<reference evidence="8 10" key="2">
    <citation type="journal article" date="2018" name="Plant J.">
        <title>The Physcomitrella patens chromosome-scale assembly reveals moss genome structure and evolution.</title>
        <authorList>
            <person name="Lang D."/>
            <person name="Ullrich K.K."/>
            <person name="Murat F."/>
            <person name="Fuchs J."/>
            <person name="Jenkins J."/>
            <person name="Haas F.B."/>
            <person name="Piednoel M."/>
            <person name="Gundlach H."/>
            <person name="Van Bel M."/>
            <person name="Meyberg R."/>
            <person name="Vives C."/>
            <person name="Morata J."/>
            <person name="Symeonidi A."/>
            <person name="Hiss M."/>
            <person name="Muchero W."/>
            <person name="Kamisugi Y."/>
            <person name="Saleh O."/>
            <person name="Blanc G."/>
            <person name="Decker E.L."/>
            <person name="van Gessel N."/>
            <person name="Grimwood J."/>
            <person name="Hayes R.D."/>
            <person name="Graham S.W."/>
            <person name="Gunter L.E."/>
            <person name="McDaniel S.F."/>
            <person name="Hoernstein S.N.W."/>
            <person name="Larsson A."/>
            <person name="Li F.W."/>
            <person name="Perroud P.F."/>
            <person name="Phillips J."/>
            <person name="Ranjan P."/>
            <person name="Rokshar D.S."/>
            <person name="Rothfels C.J."/>
            <person name="Schneider L."/>
            <person name="Shu S."/>
            <person name="Stevenson D.W."/>
            <person name="Thummler F."/>
            <person name="Tillich M."/>
            <person name="Villarreal Aguilar J.C."/>
            <person name="Widiez T."/>
            <person name="Wong G.K."/>
            <person name="Wymore A."/>
            <person name="Zhang Y."/>
            <person name="Zimmer A.D."/>
            <person name="Quatrano R.S."/>
            <person name="Mayer K.F.X."/>
            <person name="Goodstein D."/>
            <person name="Casacuberta J.M."/>
            <person name="Vandepoele K."/>
            <person name="Reski R."/>
            <person name="Cuming A.C."/>
            <person name="Tuskan G.A."/>
            <person name="Maumus F."/>
            <person name="Salse J."/>
            <person name="Schmutz J."/>
            <person name="Rensing S.A."/>
        </authorList>
    </citation>
    <scope>NUCLEOTIDE SEQUENCE [LARGE SCALE GENOMIC DNA]</scope>
    <source>
        <strain evidence="9 10">cv. Gransden 2004</strain>
    </source>
</reference>
<evidence type="ECO:0000256" key="4">
    <source>
        <dbReference type="ARBA" id="ARBA00023242"/>
    </source>
</evidence>
<dbReference type="RefSeq" id="XP_024381819.1">
    <property type="nucleotide sequence ID" value="XM_024526051.2"/>
</dbReference>
<feature type="region of interest" description="Disordered" evidence="5">
    <location>
        <begin position="290"/>
        <end position="319"/>
    </location>
</feature>
<feature type="domain" description="XRCC4 N-terminal" evidence="6">
    <location>
        <begin position="24"/>
        <end position="104"/>
    </location>
</feature>
<accession>A0A2K1L8A1</accession>
<evidence type="ECO:0000256" key="3">
    <source>
        <dbReference type="ARBA" id="ARBA00023204"/>
    </source>
</evidence>
<feature type="domain" description="DUF3444" evidence="7">
    <location>
        <begin position="963"/>
        <end position="1172"/>
    </location>
</feature>
<feature type="region of interest" description="Disordered" evidence="5">
    <location>
        <begin position="561"/>
        <end position="601"/>
    </location>
</feature>
<dbReference type="Gramene" id="Pp3c1_15160V3.2">
    <property type="protein sequence ID" value="Pp3c1_15160V3.2"/>
    <property type="gene ID" value="Pp3c1_15160"/>
</dbReference>
<keyword evidence="3" id="KW-0234">DNA repair</keyword>
<evidence type="ECO:0000256" key="5">
    <source>
        <dbReference type="SAM" id="MobiDB-lite"/>
    </source>
</evidence>
<feature type="compositionally biased region" description="Basic and acidic residues" evidence="5">
    <location>
        <begin position="859"/>
        <end position="884"/>
    </location>
</feature>
<reference evidence="9" key="3">
    <citation type="submission" date="2020-12" db="UniProtKB">
        <authorList>
            <consortium name="EnsemblPlants"/>
        </authorList>
    </citation>
    <scope>IDENTIFICATION</scope>
</reference>
<dbReference type="EnsemblPlants" id="Pp3c1_15160V3.4">
    <property type="protein sequence ID" value="Pp3c1_15160V3.4"/>
    <property type="gene ID" value="Pp3c1_15160"/>
</dbReference>
<keyword evidence="10" id="KW-1185">Reference proteome</keyword>
<feature type="region of interest" description="Disordered" evidence="5">
    <location>
        <begin position="764"/>
        <end position="961"/>
    </location>
</feature>